<accession>A0ABT0VUD7</accession>
<evidence type="ECO:0000256" key="1">
    <source>
        <dbReference type="SAM" id="Phobius"/>
    </source>
</evidence>
<sequence>MRPEHCATRNHIEVFHNRVLPSGPQRIRFRTLVYGSTLPLLVWTGIAGFLHHAFNAIAPMILCGLFVTLIALVFALRRRKKHSVRCSFYGALGVVLAGSLDGF</sequence>
<comment type="caution">
    <text evidence="2">The sequence shown here is derived from an EMBL/GenBank/DDBJ whole genome shotgun (WGS) entry which is preliminary data.</text>
</comment>
<dbReference type="RefSeq" id="WP_199205875.1">
    <property type="nucleotide sequence ID" value="NZ_JAMQBH010000008.1"/>
</dbReference>
<dbReference type="Proteomes" id="UP001523263">
    <property type="component" value="Unassembled WGS sequence"/>
</dbReference>
<feature type="transmembrane region" description="Helical" evidence="1">
    <location>
        <begin position="56"/>
        <end position="76"/>
    </location>
</feature>
<keyword evidence="3" id="KW-1185">Reference proteome</keyword>
<name>A0ABT0VUD7_STRGI</name>
<evidence type="ECO:0000313" key="3">
    <source>
        <dbReference type="Proteomes" id="UP001523263"/>
    </source>
</evidence>
<dbReference type="EMBL" id="JAMQBH010000008">
    <property type="protein sequence ID" value="MCM2514963.1"/>
    <property type="molecule type" value="Genomic_DNA"/>
</dbReference>
<evidence type="ECO:0000313" key="2">
    <source>
        <dbReference type="EMBL" id="MCM2514963.1"/>
    </source>
</evidence>
<protein>
    <submittedName>
        <fullName evidence="2">Uncharacterized protein</fullName>
    </submittedName>
</protein>
<keyword evidence="1" id="KW-1133">Transmembrane helix</keyword>
<proteinExistence type="predicted"/>
<reference evidence="2 3" key="1">
    <citation type="submission" date="2022-06" db="EMBL/GenBank/DDBJ databases">
        <title>Whole genome sequence of Streptomyces griseoincarnatus RB7AG.</title>
        <authorList>
            <person name="Ray L."/>
            <person name="Behera S."/>
            <person name="Panda A.N."/>
        </authorList>
    </citation>
    <scope>NUCLEOTIDE SEQUENCE [LARGE SCALE GENOMIC DNA]</scope>
    <source>
        <strain evidence="2 3">RB7AG</strain>
    </source>
</reference>
<organism evidence="2 3">
    <name type="scientific">Streptomyces griseoincarnatus</name>
    <dbReference type="NCBI Taxonomy" id="29305"/>
    <lineage>
        <taxon>Bacteria</taxon>
        <taxon>Bacillati</taxon>
        <taxon>Actinomycetota</taxon>
        <taxon>Actinomycetes</taxon>
        <taxon>Kitasatosporales</taxon>
        <taxon>Streptomycetaceae</taxon>
        <taxon>Streptomyces</taxon>
        <taxon>Streptomyces griseoincarnatus group</taxon>
    </lineage>
</organism>
<keyword evidence="1" id="KW-0472">Membrane</keyword>
<keyword evidence="1" id="KW-0812">Transmembrane</keyword>
<gene>
    <name evidence="2" type="ORF">NC658_17055</name>
</gene>
<feature type="transmembrane region" description="Helical" evidence="1">
    <location>
        <begin position="32"/>
        <end position="50"/>
    </location>
</feature>